<gene>
    <name evidence="2" type="ORF">Prubr_23150</name>
</gene>
<dbReference type="AlphaFoldDB" id="A0A810MXS4"/>
<dbReference type="RefSeq" id="WP_212824666.1">
    <property type="nucleotide sequence ID" value="NZ_AP023359.1"/>
</dbReference>
<evidence type="ECO:0008006" key="4">
    <source>
        <dbReference type="Google" id="ProtNLM"/>
    </source>
</evidence>
<protein>
    <recommendedName>
        <fullName evidence="4">Secreted protein</fullName>
    </recommendedName>
</protein>
<feature type="chain" id="PRO_5032546224" description="Secreted protein" evidence="1">
    <location>
        <begin position="30"/>
        <end position="143"/>
    </location>
</feature>
<keyword evidence="3" id="KW-1185">Reference proteome</keyword>
<organism evidence="2 3">
    <name type="scientific">Polymorphospora rubra</name>
    <dbReference type="NCBI Taxonomy" id="338584"/>
    <lineage>
        <taxon>Bacteria</taxon>
        <taxon>Bacillati</taxon>
        <taxon>Actinomycetota</taxon>
        <taxon>Actinomycetes</taxon>
        <taxon>Micromonosporales</taxon>
        <taxon>Micromonosporaceae</taxon>
        <taxon>Polymorphospora</taxon>
    </lineage>
</organism>
<keyword evidence="1" id="KW-0732">Signal</keyword>
<accession>A0A810MXS4</accession>
<name>A0A810MXS4_9ACTN</name>
<proteinExistence type="predicted"/>
<sequence length="143" mass="15536">MPKKVKHLLACVTLSVLTAVGLGSPPAYAEPIPRTAGEASLLATCYGGAVRSKFSIGAWGGEVGTYRTTNRCVDVNVRNFSSYGTNACVIFVNTTSGCNYWTYLPAKSGWFTVATNVRDGVPFRVRFSNNFYQYTPLEVQVAF</sequence>
<evidence type="ECO:0000256" key="1">
    <source>
        <dbReference type="SAM" id="SignalP"/>
    </source>
</evidence>
<feature type="signal peptide" evidence="1">
    <location>
        <begin position="1"/>
        <end position="29"/>
    </location>
</feature>
<dbReference type="Proteomes" id="UP000680866">
    <property type="component" value="Chromosome"/>
</dbReference>
<dbReference type="EMBL" id="AP023359">
    <property type="protein sequence ID" value="BCJ65294.1"/>
    <property type="molecule type" value="Genomic_DNA"/>
</dbReference>
<evidence type="ECO:0000313" key="3">
    <source>
        <dbReference type="Proteomes" id="UP000680866"/>
    </source>
</evidence>
<dbReference type="KEGG" id="pry:Prubr_23150"/>
<reference evidence="2" key="1">
    <citation type="submission" date="2020-08" db="EMBL/GenBank/DDBJ databases">
        <title>Whole genome shotgun sequence of Polymorphospora rubra NBRC 101157.</title>
        <authorList>
            <person name="Komaki H."/>
            <person name="Tamura T."/>
        </authorList>
    </citation>
    <scope>NUCLEOTIDE SEQUENCE</scope>
    <source>
        <strain evidence="2">NBRC 101157</strain>
    </source>
</reference>
<evidence type="ECO:0000313" key="2">
    <source>
        <dbReference type="EMBL" id="BCJ65294.1"/>
    </source>
</evidence>